<dbReference type="GO" id="GO:0015948">
    <property type="term" value="P:methanogenesis"/>
    <property type="evidence" value="ECO:0007669"/>
    <property type="project" value="InterPro"/>
</dbReference>
<proteinExistence type="inferred from homology"/>
<dbReference type="InterPro" id="IPR010426">
    <property type="entry name" value="MTTB_MeTrfase"/>
</dbReference>
<sequence>MKRGRSKQKRVVPVVQQAPYRQLKNPYQPMLVFSDDEIESIHQSSLKVLCDTGMDILSPRAVAILKREGAMVDSNG</sequence>
<gene>
    <name evidence="4" type="ORF">METZ01_LOCUS497897</name>
</gene>
<organism evidence="4">
    <name type="scientific">marine metagenome</name>
    <dbReference type="NCBI Taxonomy" id="408172"/>
    <lineage>
        <taxon>unclassified sequences</taxon>
        <taxon>metagenomes</taxon>
        <taxon>ecological metagenomes</taxon>
    </lineage>
</organism>
<evidence type="ECO:0000313" key="4">
    <source>
        <dbReference type="EMBL" id="SVE45043.1"/>
    </source>
</evidence>
<protein>
    <recommendedName>
        <fullName evidence="5">Trimethylamine methyltransferase</fullName>
    </recommendedName>
</protein>
<keyword evidence="3" id="KW-0808">Transferase</keyword>
<dbReference type="InterPro" id="IPR038601">
    <property type="entry name" value="MttB-like_sf"/>
</dbReference>
<dbReference type="GO" id="GO:0032259">
    <property type="term" value="P:methylation"/>
    <property type="evidence" value="ECO:0007669"/>
    <property type="project" value="UniProtKB-KW"/>
</dbReference>
<evidence type="ECO:0000256" key="3">
    <source>
        <dbReference type="ARBA" id="ARBA00022679"/>
    </source>
</evidence>
<dbReference type="Pfam" id="PF06253">
    <property type="entry name" value="MTTB"/>
    <property type="match status" value="1"/>
</dbReference>
<accession>A0A383DL64</accession>
<keyword evidence="2" id="KW-0489">Methyltransferase</keyword>
<dbReference type="GO" id="GO:0008168">
    <property type="term" value="F:methyltransferase activity"/>
    <property type="evidence" value="ECO:0007669"/>
    <property type="project" value="UniProtKB-KW"/>
</dbReference>
<dbReference type="EMBL" id="UINC01218142">
    <property type="protein sequence ID" value="SVE45043.1"/>
    <property type="molecule type" value="Genomic_DNA"/>
</dbReference>
<evidence type="ECO:0000256" key="1">
    <source>
        <dbReference type="ARBA" id="ARBA00007137"/>
    </source>
</evidence>
<feature type="non-terminal residue" evidence="4">
    <location>
        <position position="76"/>
    </location>
</feature>
<evidence type="ECO:0008006" key="5">
    <source>
        <dbReference type="Google" id="ProtNLM"/>
    </source>
</evidence>
<dbReference type="AlphaFoldDB" id="A0A383DL64"/>
<reference evidence="4" key="1">
    <citation type="submission" date="2018-05" db="EMBL/GenBank/DDBJ databases">
        <authorList>
            <person name="Lanie J.A."/>
            <person name="Ng W.-L."/>
            <person name="Kazmierczak K.M."/>
            <person name="Andrzejewski T.M."/>
            <person name="Davidsen T.M."/>
            <person name="Wayne K.J."/>
            <person name="Tettelin H."/>
            <person name="Glass J.I."/>
            <person name="Rusch D."/>
            <person name="Podicherti R."/>
            <person name="Tsui H.-C.T."/>
            <person name="Winkler M.E."/>
        </authorList>
    </citation>
    <scope>NUCLEOTIDE SEQUENCE</scope>
</reference>
<dbReference type="Gene3D" id="3.20.20.480">
    <property type="entry name" value="Trimethylamine methyltransferase-like"/>
    <property type="match status" value="1"/>
</dbReference>
<name>A0A383DL64_9ZZZZ</name>
<comment type="similarity">
    <text evidence="1">Belongs to the trimethylamine methyltransferase family.</text>
</comment>
<evidence type="ECO:0000256" key="2">
    <source>
        <dbReference type="ARBA" id="ARBA00022603"/>
    </source>
</evidence>